<dbReference type="SUPFAM" id="SSF56112">
    <property type="entry name" value="Protein kinase-like (PK-like)"/>
    <property type="match status" value="1"/>
</dbReference>
<dbReference type="VEuPathDB" id="VectorBase:AFAF001502"/>
<dbReference type="Pfam" id="PF02958">
    <property type="entry name" value="EcKL"/>
    <property type="match status" value="1"/>
</dbReference>
<dbReference type="EnsemblMetazoa" id="AFAF001502-RA">
    <property type="protein sequence ID" value="AFAF001502-PA"/>
    <property type="gene ID" value="AFAF001502"/>
</dbReference>
<feature type="domain" description="CHK kinase-like" evidence="1">
    <location>
        <begin position="164"/>
        <end position="357"/>
    </location>
</feature>
<reference evidence="2" key="2">
    <citation type="submission" date="2020-05" db="UniProtKB">
        <authorList>
            <consortium name="EnsemblMetazoa"/>
        </authorList>
    </citation>
    <scope>IDENTIFICATION</scope>
    <source>
        <strain evidence="2">FAR1</strain>
    </source>
</reference>
<dbReference type="InterPro" id="IPR004119">
    <property type="entry name" value="EcKL"/>
</dbReference>
<reference evidence="3" key="1">
    <citation type="submission" date="2014-01" db="EMBL/GenBank/DDBJ databases">
        <title>The Genome Sequence of Anopheles farauti FAR1 (V2).</title>
        <authorList>
            <consortium name="The Broad Institute Genomics Platform"/>
            <person name="Neafsey D.E."/>
            <person name="Besansky N."/>
            <person name="Howell P."/>
            <person name="Walton C."/>
            <person name="Young S.K."/>
            <person name="Zeng Q."/>
            <person name="Gargeya S."/>
            <person name="Fitzgerald M."/>
            <person name="Haas B."/>
            <person name="Abouelleil A."/>
            <person name="Allen A.W."/>
            <person name="Alvarado L."/>
            <person name="Arachchi H.M."/>
            <person name="Berlin A.M."/>
            <person name="Chapman S.B."/>
            <person name="Gainer-Dewar J."/>
            <person name="Goldberg J."/>
            <person name="Griggs A."/>
            <person name="Gujja S."/>
            <person name="Hansen M."/>
            <person name="Howarth C."/>
            <person name="Imamovic A."/>
            <person name="Ireland A."/>
            <person name="Larimer J."/>
            <person name="McCowan C."/>
            <person name="Murphy C."/>
            <person name="Pearson M."/>
            <person name="Poon T.W."/>
            <person name="Priest M."/>
            <person name="Roberts A."/>
            <person name="Saif S."/>
            <person name="Shea T."/>
            <person name="Sisk P."/>
            <person name="Sykes S."/>
            <person name="Wortman J."/>
            <person name="Nusbaum C."/>
            <person name="Birren B."/>
        </authorList>
    </citation>
    <scope>NUCLEOTIDE SEQUENCE [LARGE SCALE GENOMIC DNA]</scope>
    <source>
        <strain evidence="3">FAR1</strain>
    </source>
</reference>
<accession>A0A182Q1Z2</accession>
<name>A0A182Q1Z2_9DIPT</name>
<sequence length="436" mass="49508">MSDTEEESTCSDSWPINEDWLMDVLKKHHEVHSGIKITHFKVKQGCQDGVNNLSDILSVSVVYAFERNEPVSGEVSQCLDIVIKLLPQDPFSRYFVTEAQFDLREIKFYTSILPDLMAFQEQYIPKELGSMVISVPTCFYTQYAPLGSNTPTSLGSPDTAESILVLEDMRSLGYKGANFTTGLTLGQTEAAIRAIVTIHALSLGLKIKKKVDLNEKYPFLFQTKRATESYQQLVEQGMPQLTKFLEQKPGFENELKALSKIRPQTKYLIEKLLQPIEPMGLITHTDFWCNNLLFRGESDDERTDSCIILDWQMVTYSRLTNDLALLLISSIPSSTRRQNTSRLLDLYYGTLKSCCLKMDVDIEADLGYSRNKMDCEYRHSLLLALLLCIGSVDIAIGNPAAEQRLLDVLRDLYDEGILCPCLEQHDRWVAYCDTNL</sequence>
<dbReference type="EMBL" id="AXCN02001200">
    <property type="status" value="NOT_ANNOTATED_CDS"/>
    <property type="molecule type" value="Genomic_DNA"/>
</dbReference>
<dbReference type="InterPro" id="IPR015897">
    <property type="entry name" value="CHK_kinase-like"/>
</dbReference>
<dbReference type="PANTHER" id="PTHR11012">
    <property type="entry name" value="PROTEIN KINASE-LIKE DOMAIN-CONTAINING"/>
    <property type="match status" value="1"/>
</dbReference>
<keyword evidence="3" id="KW-1185">Reference proteome</keyword>
<evidence type="ECO:0000313" key="2">
    <source>
        <dbReference type="EnsemblMetazoa" id="AFAF001502-PA"/>
    </source>
</evidence>
<dbReference type="SMART" id="SM00587">
    <property type="entry name" value="CHK"/>
    <property type="match status" value="1"/>
</dbReference>
<protein>
    <recommendedName>
        <fullName evidence="1">CHK kinase-like domain-containing protein</fullName>
    </recommendedName>
</protein>
<dbReference type="AlphaFoldDB" id="A0A182Q1Z2"/>
<organism evidence="2 3">
    <name type="scientific">Anopheles farauti</name>
    <dbReference type="NCBI Taxonomy" id="69004"/>
    <lineage>
        <taxon>Eukaryota</taxon>
        <taxon>Metazoa</taxon>
        <taxon>Ecdysozoa</taxon>
        <taxon>Arthropoda</taxon>
        <taxon>Hexapoda</taxon>
        <taxon>Insecta</taxon>
        <taxon>Pterygota</taxon>
        <taxon>Neoptera</taxon>
        <taxon>Endopterygota</taxon>
        <taxon>Diptera</taxon>
        <taxon>Nematocera</taxon>
        <taxon>Culicoidea</taxon>
        <taxon>Culicidae</taxon>
        <taxon>Anophelinae</taxon>
        <taxon>Anopheles</taxon>
    </lineage>
</organism>
<dbReference type="InterPro" id="IPR011009">
    <property type="entry name" value="Kinase-like_dom_sf"/>
</dbReference>
<evidence type="ECO:0000313" key="3">
    <source>
        <dbReference type="Proteomes" id="UP000075886"/>
    </source>
</evidence>
<dbReference type="Proteomes" id="UP000075886">
    <property type="component" value="Unassembled WGS sequence"/>
</dbReference>
<dbReference type="PANTHER" id="PTHR11012:SF58">
    <property type="entry name" value="CHK KINASE-LIKE DOMAIN-CONTAINING PROTEIN"/>
    <property type="match status" value="1"/>
</dbReference>
<evidence type="ECO:0000259" key="1">
    <source>
        <dbReference type="SMART" id="SM00587"/>
    </source>
</evidence>
<dbReference type="Gene3D" id="3.90.1200.10">
    <property type="match status" value="1"/>
</dbReference>
<proteinExistence type="predicted"/>